<sequence length="420" mass="45650">MSSLMSTRMPARRALVVGAGPVGCLAAQVLSRRGYAVEVHEKRPHYVESGLRYDGRTINLSLSPRGTEALDGHCDRAALAELVVPMDSRVRHEPDGRIAAAGYGRADWENLSIDRNDLNVLLMRSAGPGVRFTFETECTGVDFAARRATFTDRRGRPVEVGYDLLVGADGTHSVVRERLAEQGLTRCRQRQTGVEYREITLRPEPGDERMSPRAIHVWPRDGFFMVGLPNRDGSLRCTLVLPREGALTFAGLATEEALRDFLRRGFPDAAAIHRPVEPDPARVPVTPISVVNCAPVVHADSVVLLGDAAHTVAPFLGQGVNLGLEDCAALTRVLEKWPDEQGTALAEFQRERVPEHEAASALSLANYDELNGTGPRPAAGATPLPTLVNFASSSYREALDIYSRDRRGTAAAQPLRPIGG</sequence>
<dbReference type="Pfam" id="PF01494">
    <property type="entry name" value="FAD_binding_3"/>
    <property type="match status" value="1"/>
</dbReference>
<name>A0A2Z4IX81_9ACTN</name>
<dbReference type="KEGG" id="scad:DN051_13780"/>
<keyword evidence="4" id="KW-0521">NADP</keyword>
<accession>A0A2Z4IX81</accession>
<comment type="cofactor">
    <cofactor evidence="1">
        <name>FAD</name>
        <dbReference type="ChEBI" id="CHEBI:57692"/>
    </cofactor>
</comment>
<dbReference type="InterPro" id="IPR036188">
    <property type="entry name" value="FAD/NAD-bd_sf"/>
</dbReference>
<reference evidence="8 9" key="1">
    <citation type="journal article" date="2019" name="Int. J. Syst. Evol. Microbiol.">
        <title>Streptomyces cadmiisoli sp. nov., a novel actinomycete isolated from cadmium-contaminated soil.</title>
        <authorList>
            <person name="Li K."/>
            <person name="Tang X."/>
            <person name="Zhao J."/>
            <person name="Guo Y."/>
            <person name="Tang Y."/>
            <person name="Gao J."/>
        </authorList>
    </citation>
    <scope>NUCLEOTIDE SEQUENCE [LARGE SCALE GENOMIC DNA]</scope>
    <source>
        <strain evidence="8 9">ZFG47</strain>
    </source>
</reference>
<evidence type="ECO:0000256" key="5">
    <source>
        <dbReference type="ARBA" id="ARBA00023002"/>
    </source>
</evidence>
<keyword evidence="2" id="KW-0285">Flavoprotein</keyword>
<dbReference type="EMBL" id="CP030073">
    <property type="protein sequence ID" value="AWW37591.1"/>
    <property type="molecule type" value="Genomic_DNA"/>
</dbReference>
<evidence type="ECO:0000313" key="9">
    <source>
        <dbReference type="Proteomes" id="UP000249616"/>
    </source>
</evidence>
<dbReference type="GO" id="GO:0070189">
    <property type="term" value="P:kynurenine metabolic process"/>
    <property type="evidence" value="ECO:0007669"/>
    <property type="project" value="TreeGrafter"/>
</dbReference>
<dbReference type="AlphaFoldDB" id="A0A2Z4IX81"/>
<feature type="domain" description="FAD-binding" evidence="7">
    <location>
        <begin position="14"/>
        <end position="340"/>
    </location>
</feature>
<evidence type="ECO:0000313" key="8">
    <source>
        <dbReference type="EMBL" id="AWW37591.1"/>
    </source>
</evidence>
<dbReference type="PANTHER" id="PTHR46028">
    <property type="entry name" value="KYNURENINE 3-MONOOXYGENASE"/>
    <property type="match status" value="1"/>
</dbReference>
<dbReference type="GO" id="GO:0071949">
    <property type="term" value="F:FAD binding"/>
    <property type="evidence" value="ECO:0007669"/>
    <property type="project" value="InterPro"/>
</dbReference>
<dbReference type="PRINTS" id="PR00420">
    <property type="entry name" value="RNGMNOXGNASE"/>
</dbReference>
<dbReference type="SUPFAM" id="SSF51905">
    <property type="entry name" value="FAD/NAD(P)-binding domain"/>
    <property type="match status" value="1"/>
</dbReference>
<gene>
    <name evidence="8" type="ORF">DN051_13780</name>
</gene>
<keyword evidence="5" id="KW-0560">Oxidoreductase</keyword>
<dbReference type="Proteomes" id="UP000249616">
    <property type="component" value="Chromosome"/>
</dbReference>
<evidence type="ECO:0000256" key="3">
    <source>
        <dbReference type="ARBA" id="ARBA00022827"/>
    </source>
</evidence>
<evidence type="ECO:0000256" key="4">
    <source>
        <dbReference type="ARBA" id="ARBA00022857"/>
    </source>
</evidence>
<protein>
    <submittedName>
        <fullName evidence="8">Kynurenine 3-monooxygenase</fullName>
    </submittedName>
</protein>
<evidence type="ECO:0000256" key="1">
    <source>
        <dbReference type="ARBA" id="ARBA00001974"/>
    </source>
</evidence>
<keyword evidence="6 8" id="KW-0503">Monooxygenase</keyword>
<evidence type="ECO:0000256" key="6">
    <source>
        <dbReference type="ARBA" id="ARBA00023033"/>
    </source>
</evidence>
<dbReference type="PANTHER" id="PTHR46028:SF2">
    <property type="entry name" value="KYNURENINE 3-MONOOXYGENASE"/>
    <property type="match status" value="1"/>
</dbReference>
<dbReference type="GO" id="GO:0004502">
    <property type="term" value="F:kynurenine 3-monooxygenase activity"/>
    <property type="evidence" value="ECO:0007669"/>
    <property type="project" value="TreeGrafter"/>
</dbReference>
<dbReference type="Gene3D" id="3.50.50.60">
    <property type="entry name" value="FAD/NAD(P)-binding domain"/>
    <property type="match status" value="1"/>
</dbReference>
<evidence type="ECO:0000259" key="7">
    <source>
        <dbReference type="Pfam" id="PF01494"/>
    </source>
</evidence>
<organism evidence="8 9">
    <name type="scientific">Streptomyces cadmiisoli</name>
    <dbReference type="NCBI Taxonomy" id="2184053"/>
    <lineage>
        <taxon>Bacteria</taxon>
        <taxon>Bacillati</taxon>
        <taxon>Actinomycetota</taxon>
        <taxon>Actinomycetes</taxon>
        <taxon>Kitasatosporales</taxon>
        <taxon>Streptomycetaceae</taxon>
        <taxon>Streptomyces</taxon>
        <taxon>Streptomyces aurantiacus group</taxon>
    </lineage>
</organism>
<proteinExistence type="predicted"/>
<dbReference type="InterPro" id="IPR002938">
    <property type="entry name" value="FAD-bd"/>
</dbReference>
<keyword evidence="9" id="KW-1185">Reference proteome</keyword>
<keyword evidence="3" id="KW-0274">FAD</keyword>
<evidence type="ECO:0000256" key="2">
    <source>
        <dbReference type="ARBA" id="ARBA00022630"/>
    </source>
</evidence>